<dbReference type="SUPFAM" id="SSF52540">
    <property type="entry name" value="P-loop containing nucleoside triphosphate hydrolases"/>
    <property type="match status" value="1"/>
</dbReference>
<reference evidence="1 2" key="1">
    <citation type="submission" date="2016-07" db="EMBL/GenBank/DDBJ databases">
        <title>Draft Genome Sequence of Methylobrevis pamukkalensis PK2.</title>
        <authorList>
            <person name="Vasilenko O.V."/>
            <person name="Doronina N.V."/>
            <person name="Shmareva M.N."/>
            <person name="Tarlachkov S.V."/>
            <person name="Mustakhimov I."/>
            <person name="Trotsenko Y.A."/>
        </authorList>
    </citation>
    <scope>NUCLEOTIDE SEQUENCE [LARGE SCALE GENOMIC DNA]</scope>
    <source>
        <strain evidence="1 2">PK2</strain>
    </source>
</reference>
<protein>
    <submittedName>
        <fullName evidence="1">Uncharacterized protein</fullName>
    </submittedName>
</protein>
<dbReference type="OrthoDB" id="7596739at2"/>
<gene>
    <name evidence="1" type="ORF">A6302_03877</name>
</gene>
<evidence type="ECO:0000313" key="2">
    <source>
        <dbReference type="Proteomes" id="UP000094622"/>
    </source>
</evidence>
<sequence>MRIVIHGGQSKTGSTSIQEAFHAHAPLLLAHGILYPTVDDETPTHKWMTPGLVPPVAWQREFGPRDDADNVAARRANFERAFAEVTEAVARARPEILVISSEQIFDFDPDSLARLHALLLPLSAEQEMFCYVRRPSSRYLSLLQQDLKGTSDLRDPATFRSDAAPVLRQMRKVFGTVTFRAFQPSSLAGGEVVTDFLSHLTDDAELHAAIQPRRDNVSLSAEGMALMQRLRALAFADENNLLRKEAGLVVSLLRGIEADLPVTKPRLRPAMAALIDGNHRDDLAALAAEAGVVFDGTADPESPAALPALPPVTRLSDMIDFDPDLVERMTHQVIRSLAAEVLALAAERDAAARPAPTADAAASSHNA</sequence>
<dbReference type="EMBL" id="MCRJ01000130">
    <property type="protein sequence ID" value="ODN68824.1"/>
    <property type="molecule type" value="Genomic_DNA"/>
</dbReference>
<dbReference type="Proteomes" id="UP000094622">
    <property type="component" value="Unassembled WGS sequence"/>
</dbReference>
<dbReference type="AlphaFoldDB" id="A0A1E3GXS7"/>
<keyword evidence="2" id="KW-1185">Reference proteome</keyword>
<comment type="caution">
    <text evidence="1">The sequence shown here is derived from an EMBL/GenBank/DDBJ whole genome shotgun (WGS) entry which is preliminary data.</text>
</comment>
<evidence type="ECO:0000313" key="1">
    <source>
        <dbReference type="EMBL" id="ODN68824.1"/>
    </source>
</evidence>
<dbReference type="InterPro" id="IPR027417">
    <property type="entry name" value="P-loop_NTPase"/>
</dbReference>
<dbReference type="RefSeq" id="WP_069308114.1">
    <property type="nucleotide sequence ID" value="NZ_MCRJ01000130.1"/>
</dbReference>
<organism evidence="1 2">
    <name type="scientific">Methylobrevis pamukkalensis</name>
    <dbReference type="NCBI Taxonomy" id="1439726"/>
    <lineage>
        <taxon>Bacteria</taxon>
        <taxon>Pseudomonadati</taxon>
        <taxon>Pseudomonadota</taxon>
        <taxon>Alphaproteobacteria</taxon>
        <taxon>Hyphomicrobiales</taxon>
        <taxon>Pleomorphomonadaceae</taxon>
        <taxon>Methylobrevis</taxon>
    </lineage>
</organism>
<proteinExistence type="predicted"/>
<name>A0A1E3GXS7_9HYPH</name>
<accession>A0A1E3GXS7</accession>